<dbReference type="SUPFAM" id="SSF53850">
    <property type="entry name" value="Periplasmic binding protein-like II"/>
    <property type="match status" value="1"/>
</dbReference>
<dbReference type="InterPro" id="IPR050490">
    <property type="entry name" value="Bact_solute-bd_prot1"/>
</dbReference>
<dbReference type="RefSeq" id="WP_244729098.1">
    <property type="nucleotide sequence ID" value="NZ_JALIRP010000011.1"/>
</dbReference>
<evidence type="ECO:0000313" key="4">
    <source>
        <dbReference type="Proteomes" id="UP001139347"/>
    </source>
</evidence>
<keyword evidence="4" id="KW-1185">Reference proteome</keyword>
<protein>
    <submittedName>
        <fullName evidence="3">Extracellular solute-binding protein</fullName>
    </submittedName>
</protein>
<evidence type="ECO:0000313" key="3">
    <source>
        <dbReference type="EMBL" id="MCJ8014442.1"/>
    </source>
</evidence>
<dbReference type="PANTHER" id="PTHR43649:SF12">
    <property type="entry name" value="DIACETYLCHITOBIOSE BINDING PROTEIN DASA"/>
    <property type="match status" value="1"/>
</dbReference>
<sequence length="531" mass="58678">MKFREYRKAVLVTLGALLTTSVAAGCSQSAEKPATSTQGSAQSAAPTQSAQPSTEKPIEISWMVPQLTEENSYGQKLIEEKYNVKIKPYLIAYADYAQKQQITLGGGEIPDVMMVLDPVSLQKFASQGLLAEVPVDTIAQNMPKYKETLDKDVKQGWYYSLYDGKNYGIPTFYPGGRFNAKAEWRTDLLKKAGIDKIPATIDEMTTAFEALKKIGVYGLSSGAPNNAWFALFKQIFPAYGTVPPQWTLKDGKVVNGAVQPEAKAALTQLANWYKKGYIDPDFVTGKEYREKFIAGKLAYYDYGGLLDLDETNASSMISLAKQTNPESKIEFAPLPQGPGGQGDWAWGAAGNIIAFGKQLEDDPEKMKKVMEIIEATDMTEQGFQELALGKQGEHWDYKDAAKMEAGGAKLLPPYDNVDKRLGIGLGDGGSFNPFTRQFAAEITDKWNTEMIEIAQKYNMPKVDLFGKPDVLPSSGKYWADLVKLKNETYISIITGAKPVSDFDVFVKQWNELGGAQLEKEANEMYTQVNKK</sequence>
<dbReference type="Proteomes" id="UP001139347">
    <property type="component" value="Unassembled WGS sequence"/>
</dbReference>
<dbReference type="PROSITE" id="PS51257">
    <property type="entry name" value="PROKAR_LIPOPROTEIN"/>
    <property type="match status" value="1"/>
</dbReference>
<evidence type="ECO:0000256" key="2">
    <source>
        <dbReference type="SAM" id="SignalP"/>
    </source>
</evidence>
<keyword evidence="2" id="KW-0732">Signal</keyword>
<proteinExistence type="predicted"/>
<gene>
    <name evidence="3" type="ORF">MUG84_22335</name>
</gene>
<dbReference type="PANTHER" id="PTHR43649">
    <property type="entry name" value="ARABINOSE-BINDING PROTEIN-RELATED"/>
    <property type="match status" value="1"/>
</dbReference>
<dbReference type="InterPro" id="IPR006059">
    <property type="entry name" value="SBP"/>
</dbReference>
<evidence type="ECO:0000256" key="1">
    <source>
        <dbReference type="SAM" id="MobiDB-lite"/>
    </source>
</evidence>
<dbReference type="AlphaFoldDB" id="A0A9X1WSG3"/>
<dbReference type="Pfam" id="PF01547">
    <property type="entry name" value="SBP_bac_1"/>
    <property type="match status" value="1"/>
</dbReference>
<dbReference type="EMBL" id="JALIRP010000011">
    <property type="protein sequence ID" value="MCJ8014442.1"/>
    <property type="molecule type" value="Genomic_DNA"/>
</dbReference>
<feature type="region of interest" description="Disordered" evidence="1">
    <location>
        <begin position="31"/>
        <end position="55"/>
    </location>
</feature>
<comment type="caution">
    <text evidence="3">The sequence shown here is derived from an EMBL/GenBank/DDBJ whole genome shotgun (WGS) entry which is preliminary data.</text>
</comment>
<reference evidence="3" key="1">
    <citation type="submission" date="2022-04" db="EMBL/GenBank/DDBJ databases">
        <title>Paenibacillus mangrovi sp. nov., a novel endophytic bacterium isolated from bark of Kandelia candel.</title>
        <authorList>
            <person name="Tuo L."/>
        </authorList>
    </citation>
    <scope>NUCLEOTIDE SEQUENCE</scope>
    <source>
        <strain evidence="3">KQZ6P-2</strain>
    </source>
</reference>
<dbReference type="Gene3D" id="3.40.190.10">
    <property type="entry name" value="Periplasmic binding protein-like II"/>
    <property type="match status" value="3"/>
</dbReference>
<feature type="signal peptide" evidence="2">
    <location>
        <begin position="1"/>
        <end position="24"/>
    </location>
</feature>
<name>A0A9X1WSG3_9BACL</name>
<feature type="compositionally biased region" description="Low complexity" evidence="1">
    <location>
        <begin position="33"/>
        <end position="54"/>
    </location>
</feature>
<feature type="chain" id="PRO_5040738144" evidence="2">
    <location>
        <begin position="25"/>
        <end position="531"/>
    </location>
</feature>
<organism evidence="3 4">
    <name type="scientific">Paenibacillus mangrovi</name>
    <dbReference type="NCBI Taxonomy" id="2931978"/>
    <lineage>
        <taxon>Bacteria</taxon>
        <taxon>Bacillati</taxon>
        <taxon>Bacillota</taxon>
        <taxon>Bacilli</taxon>
        <taxon>Bacillales</taxon>
        <taxon>Paenibacillaceae</taxon>
        <taxon>Paenibacillus</taxon>
    </lineage>
</organism>
<accession>A0A9X1WSG3</accession>